<dbReference type="AlphaFoldDB" id="A0A0N0LYB5"/>
<evidence type="ECO:0000256" key="2">
    <source>
        <dbReference type="ARBA" id="ARBA00023125"/>
    </source>
</evidence>
<dbReference type="SMART" id="SM00421">
    <property type="entry name" value="HTH_LUXR"/>
    <property type="match status" value="1"/>
</dbReference>
<dbReference type="Gene3D" id="3.40.50.2300">
    <property type="match status" value="1"/>
</dbReference>
<dbReference type="InterPro" id="IPR011006">
    <property type="entry name" value="CheY-like_superfamily"/>
</dbReference>
<dbReference type="PROSITE" id="PS50110">
    <property type="entry name" value="RESPONSE_REGULATORY"/>
    <property type="match status" value="1"/>
</dbReference>
<gene>
    <name evidence="6" type="ORF">ADS77_14400</name>
</gene>
<evidence type="ECO:0000256" key="3">
    <source>
        <dbReference type="PROSITE-ProRule" id="PRU00169"/>
    </source>
</evidence>
<organism evidence="6 7">
    <name type="scientific">Pseudoalteromonas porphyrae</name>
    <dbReference type="NCBI Taxonomy" id="187330"/>
    <lineage>
        <taxon>Bacteria</taxon>
        <taxon>Pseudomonadati</taxon>
        <taxon>Pseudomonadota</taxon>
        <taxon>Gammaproteobacteria</taxon>
        <taxon>Alteromonadales</taxon>
        <taxon>Pseudoalteromonadaceae</taxon>
        <taxon>Pseudoalteromonas</taxon>
    </lineage>
</organism>
<dbReference type="CDD" id="cd17535">
    <property type="entry name" value="REC_NarL-like"/>
    <property type="match status" value="1"/>
</dbReference>
<reference evidence="6 7" key="1">
    <citation type="submission" date="2015-08" db="EMBL/GenBank/DDBJ databases">
        <title>Draft Genome Sequence of Pseudoalteromonas porphyrae UCD-SED14.</title>
        <authorList>
            <person name="Coil D.A."/>
            <person name="Jospin G."/>
            <person name="Lee R.D."/>
            <person name="Eisen J.A."/>
        </authorList>
    </citation>
    <scope>NUCLEOTIDE SEQUENCE [LARGE SCALE GENOMIC DNA]</scope>
    <source>
        <strain evidence="6 7">UCD-SED14</strain>
    </source>
</reference>
<dbReference type="InterPro" id="IPR058245">
    <property type="entry name" value="NreC/VraR/RcsB-like_REC"/>
</dbReference>
<dbReference type="SUPFAM" id="SSF52172">
    <property type="entry name" value="CheY-like"/>
    <property type="match status" value="1"/>
</dbReference>
<keyword evidence="1 3" id="KW-0597">Phosphoprotein</keyword>
<dbReference type="OrthoDB" id="9796655at2"/>
<dbReference type="EMBL" id="LHPH01000017">
    <property type="protein sequence ID" value="KPH61548.1"/>
    <property type="molecule type" value="Genomic_DNA"/>
</dbReference>
<evidence type="ECO:0000259" key="5">
    <source>
        <dbReference type="PROSITE" id="PS50110"/>
    </source>
</evidence>
<dbReference type="PANTHER" id="PTHR45566:SF1">
    <property type="entry name" value="HTH-TYPE TRANSCRIPTIONAL REGULATOR YHJB-RELATED"/>
    <property type="match status" value="1"/>
</dbReference>
<dbReference type="InterPro" id="IPR036388">
    <property type="entry name" value="WH-like_DNA-bd_sf"/>
</dbReference>
<evidence type="ECO:0000259" key="4">
    <source>
        <dbReference type="PROSITE" id="PS50043"/>
    </source>
</evidence>
<dbReference type="InterPro" id="IPR051015">
    <property type="entry name" value="EvgA-like"/>
</dbReference>
<feature type="domain" description="Response regulatory" evidence="5">
    <location>
        <begin position="6"/>
        <end position="122"/>
    </location>
</feature>
<keyword evidence="2" id="KW-0238">DNA-binding</keyword>
<dbReference type="Gene3D" id="1.10.10.10">
    <property type="entry name" value="Winged helix-like DNA-binding domain superfamily/Winged helix DNA-binding domain"/>
    <property type="match status" value="1"/>
</dbReference>
<dbReference type="STRING" id="187330.AMS58_14460"/>
<feature type="modified residue" description="4-aspartylphosphate" evidence="3">
    <location>
        <position position="57"/>
    </location>
</feature>
<dbReference type="PATRIC" id="fig|187330.3.peg.1307"/>
<evidence type="ECO:0000256" key="1">
    <source>
        <dbReference type="ARBA" id="ARBA00022553"/>
    </source>
</evidence>
<proteinExistence type="predicted"/>
<dbReference type="GO" id="GO:0006355">
    <property type="term" value="P:regulation of DNA-templated transcription"/>
    <property type="evidence" value="ECO:0007669"/>
    <property type="project" value="InterPro"/>
</dbReference>
<name>A0A0N0LYB5_9GAMM</name>
<dbReference type="InterPro" id="IPR000792">
    <property type="entry name" value="Tscrpt_reg_LuxR_C"/>
</dbReference>
<protein>
    <recommendedName>
        <fullName evidence="8">LuxR family transcriptional regulator</fullName>
    </recommendedName>
</protein>
<dbReference type="Pfam" id="PF00072">
    <property type="entry name" value="Response_reg"/>
    <property type="match status" value="1"/>
</dbReference>
<dbReference type="PROSITE" id="PS50043">
    <property type="entry name" value="HTH_LUXR_2"/>
    <property type="match status" value="1"/>
</dbReference>
<evidence type="ECO:0008006" key="8">
    <source>
        <dbReference type="Google" id="ProtNLM"/>
    </source>
</evidence>
<evidence type="ECO:0000313" key="6">
    <source>
        <dbReference type="EMBL" id="KPH61548.1"/>
    </source>
</evidence>
<dbReference type="Pfam" id="PF00196">
    <property type="entry name" value="GerE"/>
    <property type="match status" value="1"/>
</dbReference>
<dbReference type="InterPro" id="IPR016032">
    <property type="entry name" value="Sig_transdc_resp-reg_C-effctor"/>
</dbReference>
<dbReference type="PANTHER" id="PTHR45566">
    <property type="entry name" value="HTH-TYPE TRANSCRIPTIONAL REGULATOR YHJB-RELATED"/>
    <property type="match status" value="1"/>
</dbReference>
<evidence type="ECO:0000313" key="7">
    <source>
        <dbReference type="Proteomes" id="UP000037848"/>
    </source>
</evidence>
<dbReference type="GO" id="GO:0003677">
    <property type="term" value="F:DNA binding"/>
    <property type="evidence" value="ECO:0007669"/>
    <property type="project" value="UniProtKB-KW"/>
</dbReference>
<dbReference type="InterPro" id="IPR001789">
    <property type="entry name" value="Sig_transdc_resp-reg_receiver"/>
</dbReference>
<keyword evidence="7" id="KW-1185">Reference proteome</keyword>
<comment type="caution">
    <text evidence="6">The sequence shown here is derived from an EMBL/GenBank/DDBJ whole genome shotgun (WGS) entry which is preliminary data.</text>
</comment>
<dbReference type="GO" id="GO:0000160">
    <property type="term" value="P:phosphorelay signal transduction system"/>
    <property type="evidence" value="ECO:0007669"/>
    <property type="project" value="InterPro"/>
</dbReference>
<feature type="domain" description="HTH luxR-type" evidence="4">
    <location>
        <begin position="137"/>
        <end position="202"/>
    </location>
</feature>
<dbReference type="Proteomes" id="UP000037848">
    <property type="component" value="Unassembled WGS sequence"/>
</dbReference>
<dbReference type="RefSeq" id="WP_054205749.1">
    <property type="nucleotide sequence ID" value="NZ_LHPH01000017.1"/>
</dbReference>
<dbReference type="SUPFAM" id="SSF46894">
    <property type="entry name" value="C-terminal effector domain of the bipartite response regulators"/>
    <property type="match status" value="1"/>
</dbReference>
<sequence>MNIRNNVLIVDDHPMVCAAIKTTLGTSALVGDIYTVASQKAALDALKKNNITLIILDIELEDSDGFSLYKRALLDGYKGHVLFLSAKQDKHIIRTAAKLGAQGFINKAESLEDITSAVELILRGFTFFPQGDLVSNDKDLDEILTERELTVMRYLIEGLSNKDIGEKLFISNKTVSTYKTKIFEKLGVDSVISLAKLVKEDSF</sequence>
<dbReference type="SMART" id="SM00448">
    <property type="entry name" value="REC"/>
    <property type="match status" value="1"/>
</dbReference>
<accession>A0A0N0LYB5</accession>
<dbReference type="PRINTS" id="PR00038">
    <property type="entry name" value="HTHLUXR"/>
</dbReference>
<dbReference type="CDD" id="cd06170">
    <property type="entry name" value="LuxR_C_like"/>
    <property type="match status" value="1"/>
</dbReference>